<proteinExistence type="predicted"/>
<dbReference type="Gene3D" id="3.40.50.1820">
    <property type="entry name" value="alpha/beta hydrolase"/>
    <property type="match status" value="1"/>
</dbReference>
<dbReference type="AlphaFoldDB" id="A0A7G7ML16"/>
<dbReference type="InterPro" id="IPR051044">
    <property type="entry name" value="MAG_DAG_Lipase"/>
</dbReference>
<evidence type="ECO:0000313" key="2">
    <source>
        <dbReference type="EMBL" id="QNG53477.1"/>
    </source>
</evidence>
<name>A0A7G7ML16_9PSEU</name>
<dbReference type="InterPro" id="IPR022742">
    <property type="entry name" value="Hydrolase_4"/>
</dbReference>
<protein>
    <submittedName>
        <fullName evidence="2">Lysophospholipase</fullName>
    </submittedName>
</protein>
<dbReference type="RefSeq" id="WP_185720304.1">
    <property type="nucleotide sequence ID" value="NZ_BAAAWI010000001.1"/>
</dbReference>
<dbReference type="InterPro" id="IPR029058">
    <property type="entry name" value="AB_hydrolase_fold"/>
</dbReference>
<organism evidence="2 3">
    <name type="scientific">Pseudonocardia petroleophila</name>
    <dbReference type="NCBI Taxonomy" id="37331"/>
    <lineage>
        <taxon>Bacteria</taxon>
        <taxon>Bacillati</taxon>
        <taxon>Actinomycetota</taxon>
        <taxon>Actinomycetes</taxon>
        <taxon>Pseudonocardiales</taxon>
        <taxon>Pseudonocardiaceae</taxon>
        <taxon>Pseudonocardia</taxon>
    </lineage>
</organism>
<dbReference type="SUPFAM" id="SSF53474">
    <property type="entry name" value="alpha/beta-Hydrolases"/>
    <property type="match status" value="1"/>
</dbReference>
<evidence type="ECO:0000259" key="1">
    <source>
        <dbReference type="Pfam" id="PF12146"/>
    </source>
</evidence>
<keyword evidence="3" id="KW-1185">Reference proteome</keyword>
<evidence type="ECO:0000313" key="3">
    <source>
        <dbReference type="Proteomes" id="UP000515728"/>
    </source>
</evidence>
<dbReference type="Proteomes" id="UP000515728">
    <property type="component" value="Chromosome"/>
</dbReference>
<dbReference type="Pfam" id="PF12146">
    <property type="entry name" value="Hydrolase_4"/>
    <property type="match status" value="1"/>
</dbReference>
<dbReference type="EMBL" id="CP060131">
    <property type="protein sequence ID" value="QNG53477.1"/>
    <property type="molecule type" value="Genomic_DNA"/>
</dbReference>
<gene>
    <name evidence="2" type="ORF">H6H00_05755</name>
</gene>
<accession>A0A7G7ML16</accession>
<reference evidence="2 3" key="1">
    <citation type="submission" date="2020-08" db="EMBL/GenBank/DDBJ databases">
        <authorList>
            <person name="Mo P."/>
        </authorList>
    </citation>
    <scope>NUCLEOTIDE SEQUENCE [LARGE SCALE GENOMIC DNA]</scope>
    <source>
        <strain evidence="2 3">CGMCC 4.1532</strain>
    </source>
</reference>
<dbReference type="PANTHER" id="PTHR11614">
    <property type="entry name" value="PHOSPHOLIPASE-RELATED"/>
    <property type="match status" value="1"/>
</dbReference>
<feature type="domain" description="Serine aminopeptidase S33" evidence="1">
    <location>
        <begin position="30"/>
        <end position="264"/>
    </location>
</feature>
<sequence length="280" mass="30494">MTETRDRVEGTLPGVGGVELFWRGRLPEGEPTGVLLVCHGLGEHSGRYTSVEDALVPDGWAVYGLDHRGHGRSTGRRAHLDRYSDWLTDFDAFRLHVAARHPGLPLFLLGHSMGGQIALAYALDHGAGLAGLVLSAPALASDAVPKAAVPVLKLLARVTPTLRPAGIDPTRISKDTAVVADYLGDPLVHHGHPTLGLSAALFAQFDVLPRRARDLRLPVLVQHGTADVLTDPAGTRALETQIGSPDRTVRWYEGLWHEIYHEPERDRPLADLREWLAAHR</sequence>
<dbReference type="KEGG" id="ppel:H6H00_05755"/>